<protein>
    <submittedName>
        <fullName evidence="1">Type II toxin-antitoxin system VapC family toxin</fullName>
    </submittedName>
</protein>
<proteinExistence type="predicted"/>
<accession>A0ABN1YBM3</accession>
<reference evidence="1 2" key="1">
    <citation type="journal article" date="2019" name="Int. J. Syst. Evol. Microbiol.">
        <title>The Global Catalogue of Microorganisms (GCM) 10K type strain sequencing project: providing services to taxonomists for standard genome sequencing and annotation.</title>
        <authorList>
            <consortium name="The Broad Institute Genomics Platform"/>
            <consortium name="The Broad Institute Genome Sequencing Center for Infectious Disease"/>
            <person name="Wu L."/>
            <person name="Ma J."/>
        </authorList>
    </citation>
    <scope>NUCLEOTIDE SEQUENCE [LARGE SCALE GENOMIC DNA]</scope>
    <source>
        <strain evidence="1 2">JCM 11896</strain>
    </source>
</reference>
<dbReference type="SUPFAM" id="SSF88723">
    <property type="entry name" value="PIN domain-like"/>
    <property type="match status" value="1"/>
</dbReference>
<comment type="caution">
    <text evidence="1">The sequence shown here is derived from an EMBL/GenBank/DDBJ whole genome shotgun (WGS) entry which is preliminary data.</text>
</comment>
<sequence>MALSIADHQARSGCRAAVEGRRLGLSGHAAFETFSVLTRLPPPTRRTGRAVSVLLAHNVPHTVFLDSEAASDPMTRLPEVGISGGAVYDAPVGMCALRASVPLVTRDRRAPVTYRALEMDVVLVE</sequence>
<organism evidence="1 2">
    <name type="scientific">Pseudonocardia kongjuensis</name>
    <dbReference type="NCBI Taxonomy" id="102227"/>
    <lineage>
        <taxon>Bacteria</taxon>
        <taxon>Bacillati</taxon>
        <taxon>Actinomycetota</taxon>
        <taxon>Actinomycetes</taxon>
        <taxon>Pseudonocardiales</taxon>
        <taxon>Pseudonocardiaceae</taxon>
        <taxon>Pseudonocardia</taxon>
    </lineage>
</organism>
<dbReference type="InterPro" id="IPR029060">
    <property type="entry name" value="PIN-like_dom_sf"/>
</dbReference>
<name>A0ABN1YBM3_9PSEU</name>
<gene>
    <name evidence="1" type="ORF">GCM10009613_64340</name>
</gene>
<evidence type="ECO:0000313" key="2">
    <source>
        <dbReference type="Proteomes" id="UP001501414"/>
    </source>
</evidence>
<dbReference type="EMBL" id="BAAAJK010000060">
    <property type="protein sequence ID" value="GAA1403319.1"/>
    <property type="molecule type" value="Genomic_DNA"/>
</dbReference>
<keyword evidence="2" id="KW-1185">Reference proteome</keyword>
<evidence type="ECO:0000313" key="1">
    <source>
        <dbReference type="EMBL" id="GAA1403319.1"/>
    </source>
</evidence>
<dbReference type="Proteomes" id="UP001501414">
    <property type="component" value="Unassembled WGS sequence"/>
</dbReference>